<protein>
    <submittedName>
        <fullName evidence="9">8106_t:CDS:1</fullName>
    </submittedName>
</protein>
<keyword evidence="2 7" id="KW-0349">Heme</keyword>
<keyword evidence="6 8" id="KW-0503">Monooxygenase</keyword>
<dbReference type="GO" id="GO:0016705">
    <property type="term" value="F:oxidoreductase activity, acting on paired donors, with incorporation or reduction of molecular oxygen"/>
    <property type="evidence" value="ECO:0007669"/>
    <property type="project" value="InterPro"/>
</dbReference>
<dbReference type="Gene3D" id="1.10.630.10">
    <property type="entry name" value="Cytochrome P450"/>
    <property type="match status" value="1"/>
</dbReference>
<dbReference type="GO" id="GO:0004497">
    <property type="term" value="F:monooxygenase activity"/>
    <property type="evidence" value="ECO:0007669"/>
    <property type="project" value="UniProtKB-KW"/>
</dbReference>
<dbReference type="GO" id="GO:0020037">
    <property type="term" value="F:heme binding"/>
    <property type="evidence" value="ECO:0007669"/>
    <property type="project" value="InterPro"/>
</dbReference>
<dbReference type="InterPro" id="IPR001128">
    <property type="entry name" value="Cyt_P450"/>
</dbReference>
<keyword evidence="10" id="KW-1185">Reference proteome</keyword>
<evidence type="ECO:0000313" key="9">
    <source>
        <dbReference type="EMBL" id="CAG8545697.1"/>
    </source>
</evidence>
<evidence type="ECO:0000256" key="3">
    <source>
        <dbReference type="ARBA" id="ARBA00022723"/>
    </source>
</evidence>
<evidence type="ECO:0000313" key="10">
    <source>
        <dbReference type="Proteomes" id="UP000789405"/>
    </source>
</evidence>
<sequence length="392" mass="45263">MLDEHFPNSLIARYYGVNVVHSNGDIWKRHRHICNPAFKSLPMHFIVDTGTKLMNILEKIDNKPIDVRDLMHRFALDVLGKAAFEIDFNNLGDPSNIYVTAYNKVQEDIRNPYFIYFPILNYIPFLNKQRFKRVEKLDNLFDNIVEKKREALANGNTENNRGDLLDLMLKACEDSENQRLTNIELRHNLGVFMLAGHDTTASSLATVLYLLSAYKDVQRKAREEILRVLGDDLTPSTDQHKSLKYLNMILFENLRLYPPIAILPARVTTKDIECRGNVIPAGECIQLFIYGIHHSSKIWKNPEEFIPERFKNGLHEYEELGSWFGFGGGSRKCLGYNFSMIEQRIVLCLLLRKYEISLPPNSIHKDGLKIDVAYSGTMSPLPVELIFKRRSE</sequence>
<reference evidence="9" key="1">
    <citation type="submission" date="2021-06" db="EMBL/GenBank/DDBJ databases">
        <authorList>
            <person name="Kallberg Y."/>
            <person name="Tangrot J."/>
            <person name="Rosling A."/>
        </authorList>
    </citation>
    <scope>NUCLEOTIDE SEQUENCE</scope>
    <source>
        <strain evidence="9">MA453B</strain>
    </source>
</reference>
<dbReference type="InterPro" id="IPR002401">
    <property type="entry name" value="Cyt_P450_E_grp-I"/>
</dbReference>
<accession>A0A9N9AWZ9</accession>
<gene>
    <name evidence="9" type="ORF">DERYTH_LOCUS5022</name>
</gene>
<feature type="binding site" description="axial binding residue" evidence="7">
    <location>
        <position position="333"/>
    </location>
    <ligand>
        <name>heme</name>
        <dbReference type="ChEBI" id="CHEBI:30413"/>
    </ligand>
    <ligandPart>
        <name>Fe</name>
        <dbReference type="ChEBI" id="CHEBI:18248"/>
    </ligandPart>
</feature>
<comment type="similarity">
    <text evidence="1 8">Belongs to the cytochrome P450 family.</text>
</comment>
<dbReference type="Pfam" id="PF00067">
    <property type="entry name" value="p450"/>
    <property type="match status" value="1"/>
</dbReference>
<evidence type="ECO:0000256" key="7">
    <source>
        <dbReference type="PIRSR" id="PIRSR602401-1"/>
    </source>
</evidence>
<dbReference type="EMBL" id="CAJVPY010002020">
    <property type="protein sequence ID" value="CAG8545697.1"/>
    <property type="molecule type" value="Genomic_DNA"/>
</dbReference>
<keyword evidence="5 7" id="KW-0408">Iron</keyword>
<evidence type="ECO:0000256" key="6">
    <source>
        <dbReference type="ARBA" id="ARBA00023033"/>
    </source>
</evidence>
<comment type="cofactor">
    <cofactor evidence="7">
        <name>heme</name>
        <dbReference type="ChEBI" id="CHEBI:30413"/>
    </cofactor>
</comment>
<evidence type="ECO:0000256" key="1">
    <source>
        <dbReference type="ARBA" id="ARBA00010617"/>
    </source>
</evidence>
<organism evidence="9 10">
    <name type="scientific">Dentiscutata erythropus</name>
    <dbReference type="NCBI Taxonomy" id="1348616"/>
    <lineage>
        <taxon>Eukaryota</taxon>
        <taxon>Fungi</taxon>
        <taxon>Fungi incertae sedis</taxon>
        <taxon>Mucoromycota</taxon>
        <taxon>Glomeromycotina</taxon>
        <taxon>Glomeromycetes</taxon>
        <taxon>Diversisporales</taxon>
        <taxon>Gigasporaceae</taxon>
        <taxon>Dentiscutata</taxon>
    </lineage>
</organism>
<dbReference type="PRINTS" id="PR00463">
    <property type="entry name" value="EP450I"/>
</dbReference>
<dbReference type="PANTHER" id="PTHR24291:SF50">
    <property type="entry name" value="BIFUNCTIONAL ALBAFLAVENONE MONOOXYGENASE_TERPENE SYNTHASE"/>
    <property type="match status" value="1"/>
</dbReference>
<evidence type="ECO:0000256" key="5">
    <source>
        <dbReference type="ARBA" id="ARBA00023004"/>
    </source>
</evidence>
<dbReference type="OrthoDB" id="1470350at2759"/>
<keyword evidence="4 8" id="KW-0560">Oxidoreductase</keyword>
<dbReference type="Proteomes" id="UP000789405">
    <property type="component" value="Unassembled WGS sequence"/>
</dbReference>
<evidence type="ECO:0000256" key="8">
    <source>
        <dbReference type="RuleBase" id="RU000461"/>
    </source>
</evidence>
<dbReference type="PROSITE" id="PS00086">
    <property type="entry name" value="CYTOCHROME_P450"/>
    <property type="match status" value="1"/>
</dbReference>
<comment type="caution">
    <text evidence="9">The sequence shown here is derived from an EMBL/GenBank/DDBJ whole genome shotgun (WGS) entry which is preliminary data.</text>
</comment>
<dbReference type="InterPro" id="IPR050196">
    <property type="entry name" value="Cytochrome_P450_Monoox"/>
</dbReference>
<evidence type="ECO:0000256" key="4">
    <source>
        <dbReference type="ARBA" id="ARBA00023002"/>
    </source>
</evidence>
<dbReference type="InterPro" id="IPR017972">
    <property type="entry name" value="Cyt_P450_CS"/>
</dbReference>
<dbReference type="PRINTS" id="PR00385">
    <property type="entry name" value="P450"/>
</dbReference>
<dbReference type="GO" id="GO:0005506">
    <property type="term" value="F:iron ion binding"/>
    <property type="evidence" value="ECO:0007669"/>
    <property type="project" value="InterPro"/>
</dbReference>
<evidence type="ECO:0000256" key="2">
    <source>
        <dbReference type="ARBA" id="ARBA00022617"/>
    </source>
</evidence>
<name>A0A9N9AWZ9_9GLOM</name>
<dbReference type="PANTHER" id="PTHR24291">
    <property type="entry name" value="CYTOCHROME P450 FAMILY 4"/>
    <property type="match status" value="1"/>
</dbReference>
<proteinExistence type="inferred from homology"/>
<dbReference type="InterPro" id="IPR036396">
    <property type="entry name" value="Cyt_P450_sf"/>
</dbReference>
<dbReference type="SUPFAM" id="SSF48264">
    <property type="entry name" value="Cytochrome P450"/>
    <property type="match status" value="1"/>
</dbReference>
<dbReference type="AlphaFoldDB" id="A0A9N9AWZ9"/>
<keyword evidence="3 7" id="KW-0479">Metal-binding</keyword>